<evidence type="ECO:0000256" key="9">
    <source>
        <dbReference type="ARBA" id="ARBA00023004"/>
    </source>
</evidence>
<evidence type="ECO:0000256" key="11">
    <source>
        <dbReference type="ARBA" id="ARBA00023136"/>
    </source>
</evidence>
<dbReference type="EMBL" id="OX459121">
    <property type="protein sequence ID" value="CAI9102005.1"/>
    <property type="molecule type" value="Genomic_DNA"/>
</dbReference>
<dbReference type="GO" id="GO:0016020">
    <property type="term" value="C:membrane"/>
    <property type="evidence" value="ECO:0007669"/>
    <property type="project" value="UniProtKB-SubCell"/>
</dbReference>
<comment type="subcellular location">
    <subcellularLocation>
        <location evidence="2">Membrane</location>
        <topology evidence="2">Single-pass membrane protein</topology>
    </subcellularLocation>
</comment>
<dbReference type="InterPro" id="IPR036396">
    <property type="entry name" value="Cyt_P450_sf"/>
</dbReference>
<name>A0AAV1D2R2_OLDCO</name>
<dbReference type="GO" id="GO:0005506">
    <property type="term" value="F:iron ion binding"/>
    <property type="evidence" value="ECO:0007669"/>
    <property type="project" value="InterPro"/>
</dbReference>
<evidence type="ECO:0000256" key="10">
    <source>
        <dbReference type="ARBA" id="ARBA00023033"/>
    </source>
</evidence>
<keyword evidence="5" id="KW-0812">Transmembrane</keyword>
<evidence type="ECO:0000256" key="3">
    <source>
        <dbReference type="ARBA" id="ARBA00010617"/>
    </source>
</evidence>
<dbReference type="PANTHER" id="PTHR47955:SF22">
    <property type="entry name" value="CYTOCHROME P450 83B1-LIKE"/>
    <property type="match status" value="1"/>
</dbReference>
<evidence type="ECO:0000256" key="4">
    <source>
        <dbReference type="ARBA" id="ARBA00022617"/>
    </source>
</evidence>
<evidence type="ECO:0000256" key="14">
    <source>
        <dbReference type="SAM" id="SignalP"/>
    </source>
</evidence>
<feature type="signal peptide" evidence="14">
    <location>
        <begin position="1"/>
        <end position="28"/>
    </location>
</feature>
<dbReference type="GO" id="GO:0016705">
    <property type="term" value="F:oxidoreductase activity, acting on paired donors, with incorporation or reduction of molecular oxygen"/>
    <property type="evidence" value="ECO:0007669"/>
    <property type="project" value="InterPro"/>
</dbReference>
<keyword evidence="11" id="KW-0472">Membrane</keyword>
<evidence type="ECO:0000256" key="7">
    <source>
        <dbReference type="ARBA" id="ARBA00022989"/>
    </source>
</evidence>
<dbReference type="Gene3D" id="1.10.630.10">
    <property type="entry name" value="Cytochrome P450"/>
    <property type="match status" value="2"/>
</dbReference>
<dbReference type="PRINTS" id="PR00385">
    <property type="entry name" value="P450"/>
</dbReference>
<feature type="binding site" description="axial binding residue" evidence="12">
    <location>
        <position position="452"/>
    </location>
    <ligand>
        <name>heme</name>
        <dbReference type="ChEBI" id="CHEBI:30413"/>
    </ligand>
    <ligandPart>
        <name>Fe</name>
        <dbReference type="ChEBI" id="CHEBI:18248"/>
    </ligandPart>
</feature>
<dbReference type="GO" id="GO:0020037">
    <property type="term" value="F:heme binding"/>
    <property type="evidence" value="ECO:0007669"/>
    <property type="project" value="InterPro"/>
</dbReference>
<dbReference type="PROSITE" id="PS00086">
    <property type="entry name" value="CYTOCHROME_P450"/>
    <property type="match status" value="1"/>
</dbReference>
<dbReference type="AlphaFoldDB" id="A0AAV1D2R2"/>
<dbReference type="PANTHER" id="PTHR47955">
    <property type="entry name" value="CYTOCHROME P450 FAMILY 71 PROTEIN"/>
    <property type="match status" value="1"/>
</dbReference>
<dbReference type="FunFam" id="1.10.630.10:FF:000011">
    <property type="entry name" value="Cytochrome P450 83B1"/>
    <property type="match status" value="1"/>
</dbReference>
<dbReference type="InterPro" id="IPR002401">
    <property type="entry name" value="Cyt_P450_E_grp-I"/>
</dbReference>
<protein>
    <submittedName>
        <fullName evidence="15">OLC1v1000189C1</fullName>
    </submittedName>
</protein>
<comment type="similarity">
    <text evidence="3 13">Belongs to the cytochrome P450 family.</text>
</comment>
<evidence type="ECO:0000256" key="2">
    <source>
        <dbReference type="ARBA" id="ARBA00004167"/>
    </source>
</evidence>
<evidence type="ECO:0000256" key="5">
    <source>
        <dbReference type="ARBA" id="ARBA00022692"/>
    </source>
</evidence>
<keyword evidence="6 12" id="KW-0479">Metal-binding</keyword>
<organism evidence="15 16">
    <name type="scientific">Oldenlandia corymbosa var. corymbosa</name>
    <dbReference type="NCBI Taxonomy" id="529605"/>
    <lineage>
        <taxon>Eukaryota</taxon>
        <taxon>Viridiplantae</taxon>
        <taxon>Streptophyta</taxon>
        <taxon>Embryophyta</taxon>
        <taxon>Tracheophyta</taxon>
        <taxon>Spermatophyta</taxon>
        <taxon>Magnoliopsida</taxon>
        <taxon>eudicotyledons</taxon>
        <taxon>Gunneridae</taxon>
        <taxon>Pentapetalae</taxon>
        <taxon>asterids</taxon>
        <taxon>lamiids</taxon>
        <taxon>Gentianales</taxon>
        <taxon>Rubiaceae</taxon>
        <taxon>Rubioideae</taxon>
        <taxon>Spermacoceae</taxon>
        <taxon>Hedyotis-Oldenlandia complex</taxon>
        <taxon>Oldenlandia</taxon>
    </lineage>
</organism>
<evidence type="ECO:0000256" key="6">
    <source>
        <dbReference type="ARBA" id="ARBA00022723"/>
    </source>
</evidence>
<accession>A0AAV1D2R2</accession>
<keyword evidence="7" id="KW-1133">Transmembrane helix</keyword>
<feature type="chain" id="PRO_5043830258" evidence="14">
    <location>
        <begin position="29"/>
        <end position="636"/>
    </location>
</feature>
<keyword evidence="4 12" id="KW-0349">Heme</keyword>
<keyword evidence="16" id="KW-1185">Reference proteome</keyword>
<keyword evidence="10 13" id="KW-0503">Monooxygenase</keyword>
<keyword evidence="9 12" id="KW-0408">Iron</keyword>
<evidence type="ECO:0000256" key="1">
    <source>
        <dbReference type="ARBA" id="ARBA00001971"/>
    </source>
</evidence>
<dbReference type="GO" id="GO:0004497">
    <property type="term" value="F:monooxygenase activity"/>
    <property type="evidence" value="ECO:0007669"/>
    <property type="project" value="UniProtKB-KW"/>
</dbReference>
<keyword evidence="8 13" id="KW-0560">Oxidoreductase</keyword>
<dbReference type="SUPFAM" id="SSF48264">
    <property type="entry name" value="Cytochrome P450"/>
    <property type="match status" value="2"/>
</dbReference>
<proteinExistence type="inferred from homology"/>
<keyword evidence="14" id="KW-0732">Signal</keyword>
<evidence type="ECO:0000256" key="12">
    <source>
        <dbReference type="PIRSR" id="PIRSR602401-1"/>
    </source>
</evidence>
<evidence type="ECO:0000313" key="16">
    <source>
        <dbReference type="Proteomes" id="UP001161247"/>
    </source>
</evidence>
<evidence type="ECO:0000256" key="8">
    <source>
        <dbReference type="ARBA" id="ARBA00023002"/>
    </source>
</evidence>
<dbReference type="Proteomes" id="UP001161247">
    <property type="component" value="Chromosome 4"/>
</dbReference>
<dbReference type="InterPro" id="IPR001128">
    <property type="entry name" value="Cyt_P450"/>
</dbReference>
<dbReference type="PRINTS" id="PR00463">
    <property type="entry name" value="EP450I"/>
</dbReference>
<comment type="cofactor">
    <cofactor evidence="1 12">
        <name>heme</name>
        <dbReference type="ChEBI" id="CHEBI:30413"/>
    </cofactor>
</comment>
<gene>
    <name evidence="15" type="ORF">OLC1_LOCUS11453</name>
</gene>
<sequence>MDLSVLLLLLLLLLVPLFILRFLQQKKAADRKVIPGPPGLPLIGNLHQFDNSAPHEYLWRLSHKYGPLISLKLGSLPVVVVSSARMAEEVMKTHDLEFCSRPPMVGFRKLSYDFSDIVLAPYNEEWREMRKIGVSHLLSIKRVQSFRPIREDEVARMIGKISREAAERKVTNLSDTIMTFASTMICRIAFGKRYDEKDHQRRRFNYLLREAQAVFALFYFSDFFPRIGWLDHYTGTFSRLEKIFKELDAFYEELIDEHMDRKTRPKSMEGDIIDIMLELRQGNSSSSPVQLTMDHIKAMLMNVFFAGTDTSAGTITWAMTMLMKNPNVMQKAQAEIREVIVGKHEKKLSIDEDDLEKLPYVKAIVKETLRLYSPVPLLLPRYTMENCTIDGYEIPRNTLVYVNGWAIARDPKYYENPHEFFPDRFLEGKNHKIDITGQEFELIPFGSGRRICPGSSMGLLTVELTLANLLHSFNWELPQGMKKEDIDTEGSTGVSVLKKNDLLLVAKPHPKKSSKKGIPGPPGLPLIGNLHQFDNSAPHKYLYQLSKKYGPLLSLQLGSLPVVVVSSARMAEEVMKTHDLIFCSRPPMVGQRKLSYSGKDIALAPYNEEWREMRKICVVHLLSIKRVQLFRHIRED</sequence>
<evidence type="ECO:0000313" key="15">
    <source>
        <dbReference type="EMBL" id="CAI9102005.1"/>
    </source>
</evidence>
<reference evidence="15" key="1">
    <citation type="submission" date="2023-03" db="EMBL/GenBank/DDBJ databases">
        <authorList>
            <person name="Julca I."/>
        </authorList>
    </citation>
    <scope>NUCLEOTIDE SEQUENCE</scope>
</reference>
<evidence type="ECO:0000256" key="13">
    <source>
        <dbReference type="RuleBase" id="RU000461"/>
    </source>
</evidence>
<dbReference type="Pfam" id="PF00067">
    <property type="entry name" value="p450"/>
    <property type="match status" value="2"/>
</dbReference>
<dbReference type="InterPro" id="IPR017972">
    <property type="entry name" value="Cyt_P450_CS"/>
</dbReference>
<dbReference type="CDD" id="cd11072">
    <property type="entry name" value="CYP71-like"/>
    <property type="match status" value="1"/>
</dbReference>